<protein>
    <submittedName>
        <fullName evidence="2">Uncharacterized protein</fullName>
    </submittedName>
</protein>
<gene>
    <name evidence="2" type="ORF">DBRI00130_LOCUS8017</name>
</gene>
<proteinExistence type="predicted"/>
<dbReference type="AlphaFoldDB" id="A0A7S4QU51"/>
<evidence type="ECO:0000256" key="1">
    <source>
        <dbReference type="SAM" id="MobiDB-lite"/>
    </source>
</evidence>
<feature type="region of interest" description="Disordered" evidence="1">
    <location>
        <begin position="349"/>
        <end position="368"/>
    </location>
</feature>
<organism evidence="2">
    <name type="scientific">Ditylum brightwellii</name>
    <dbReference type="NCBI Taxonomy" id="49249"/>
    <lineage>
        <taxon>Eukaryota</taxon>
        <taxon>Sar</taxon>
        <taxon>Stramenopiles</taxon>
        <taxon>Ochrophyta</taxon>
        <taxon>Bacillariophyta</taxon>
        <taxon>Mediophyceae</taxon>
        <taxon>Lithodesmiophycidae</taxon>
        <taxon>Lithodesmiales</taxon>
        <taxon>Lithodesmiaceae</taxon>
        <taxon>Ditylum</taxon>
    </lineage>
</organism>
<dbReference type="EMBL" id="HBNS01009946">
    <property type="protein sequence ID" value="CAE4594063.1"/>
    <property type="molecule type" value="Transcribed_RNA"/>
</dbReference>
<accession>A0A7S4QU51</accession>
<name>A0A7S4QU51_9STRA</name>
<reference evidence="2" key="1">
    <citation type="submission" date="2021-01" db="EMBL/GenBank/DDBJ databases">
        <authorList>
            <person name="Corre E."/>
            <person name="Pelletier E."/>
            <person name="Niang G."/>
            <person name="Scheremetjew M."/>
            <person name="Finn R."/>
            <person name="Kale V."/>
            <person name="Holt S."/>
            <person name="Cochrane G."/>
            <person name="Meng A."/>
            <person name="Brown T."/>
            <person name="Cohen L."/>
        </authorList>
    </citation>
    <scope>NUCLEOTIDE SEQUENCE</scope>
    <source>
        <strain evidence="2">GSO104</strain>
    </source>
</reference>
<evidence type="ECO:0000313" key="2">
    <source>
        <dbReference type="EMBL" id="CAE4594063.1"/>
    </source>
</evidence>
<sequence>MMLATSCGYPTGYFNDLSADNDEDLEVERNDVRDIIRSISGGGDNAITACTLDVYCQTPSICILERMVDACAAAIILNNAATTKQLPPETAVHVLSALAKPLNALAKLFASDTTTTVAAVAGREKAARILNTALHSLGHVCSIIVDCFASPSWSVVELLPVSRLASLATASFSPLFSFICSVIVHNNDKGGGVDVLEQTYRHTLRSSIYAAASSLSNIPELTSASSLDVGDTRYDIIGAMRGPGGEDHVGCLALLRLATESDLLSYTVMDVMSSSSTTNGNNSTLNNGDNDNKPKSAFIIDLFHLHEKLRSDELERGPGVFHGKGVTPKTRRILLNIISHLSLLMVDDNTPTNNDGQHQNNAAPSLSQEEQDEVLQHLQKLFHAPIMSIVESSKNADLSHAEKIFLICESAFDLSSFPSRLTSTLFSNENHQSNAFVLEGVQSMINVAVSGYMLNPVQEVTTRGSPDMMHVQWGRLRGALILLFCSCANRGLPALAVDALISLNNAECQSIIHQCNAGPASLSNIFDESVISEDVVPAGAFVIVVNNALEGILSMSSKQMVNAEELAVSSKECVRALDNIRESVFQTIVHPSPEAESGSHVDPRPTLAEAWYLTMITLVSVCNKCGSVGMGSYGSVLNRLLSESASTAVLILFNQGVDKKEREDRVIGMSVDGPHTFAMINFLEKVFSIGGLLQLVSQQLVSRLKLDFHGVPTGSKELSGAAVIFAALLRGASGGLPPWAIEGLPSLFSAFYTTCGSSNVFCEIMHIAIGIRLENVPDAAFGCATPGKKLAGRFFETMGEKHVNEFLSKAKEICEKNDADAWRRFKATLKKVCGGKKKDSGFNLKPTFTNWDCERI</sequence>